<reference evidence="1 2" key="1">
    <citation type="journal article" date="2019" name="Nat. Ecol. Evol.">
        <title>Megaphylogeny resolves global patterns of mushroom evolution.</title>
        <authorList>
            <person name="Varga T."/>
            <person name="Krizsan K."/>
            <person name="Foldi C."/>
            <person name="Dima B."/>
            <person name="Sanchez-Garcia M."/>
            <person name="Sanchez-Ramirez S."/>
            <person name="Szollosi G.J."/>
            <person name="Szarkandi J.G."/>
            <person name="Papp V."/>
            <person name="Albert L."/>
            <person name="Andreopoulos W."/>
            <person name="Angelini C."/>
            <person name="Antonin V."/>
            <person name="Barry K.W."/>
            <person name="Bougher N.L."/>
            <person name="Buchanan P."/>
            <person name="Buyck B."/>
            <person name="Bense V."/>
            <person name="Catcheside P."/>
            <person name="Chovatia M."/>
            <person name="Cooper J."/>
            <person name="Damon W."/>
            <person name="Desjardin D."/>
            <person name="Finy P."/>
            <person name="Geml J."/>
            <person name="Haridas S."/>
            <person name="Hughes K."/>
            <person name="Justo A."/>
            <person name="Karasinski D."/>
            <person name="Kautmanova I."/>
            <person name="Kiss B."/>
            <person name="Kocsube S."/>
            <person name="Kotiranta H."/>
            <person name="LaButti K.M."/>
            <person name="Lechner B.E."/>
            <person name="Liimatainen K."/>
            <person name="Lipzen A."/>
            <person name="Lukacs Z."/>
            <person name="Mihaltcheva S."/>
            <person name="Morgado L.N."/>
            <person name="Niskanen T."/>
            <person name="Noordeloos M.E."/>
            <person name="Ohm R.A."/>
            <person name="Ortiz-Santana B."/>
            <person name="Ovrebo C."/>
            <person name="Racz N."/>
            <person name="Riley R."/>
            <person name="Savchenko A."/>
            <person name="Shiryaev A."/>
            <person name="Soop K."/>
            <person name="Spirin V."/>
            <person name="Szebenyi C."/>
            <person name="Tomsovsky M."/>
            <person name="Tulloss R.E."/>
            <person name="Uehling J."/>
            <person name="Grigoriev I.V."/>
            <person name="Vagvolgyi C."/>
            <person name="Papp T."/>
            <person name="Martin F.M."/>
            <person name="Miettinen O."/>
            <person name="Hibbett D.S."/>
            <person name="Nagy L.G."/>
        </authorList>
    </citation>
    <scope>NUCLEOTIDE SEQUENCE [LARGE SCALE GENOMIC DNA]</scope>
    <source>
        <strain evidence="1 2">FP101781</strain>
    </source>
</reference>
<protein>
    <submittedName>
        <fullName evidence="1">Uncharacterized protein</fullName>
    </submittedName>
</protein>
<gene>
    <name evidence="1" type="ORF">FA13DRAFT_1744688</name>
</gene>
<dbReference type="AlphaFoldDB" id="A0A4Y7SCD9"/>
<proteinExistence type="predicted"/>
<accession>A0A4Y7SCD9</accession>
<dbReference type="EMBL" id="QPFP01000205">
    <property type="protein sequence ID" value="TEB19167.1"/>
    <property type="molecule type" value="Genomic_DNA"/>
</dbReference>
<comment type="caution">
    <text evidence="1">The sequence shown here is derived from an EMBL/GenBank/DDBJ whole genome shotgun (WGS) entry which is preliminary data.</text>
</comment>
<organism evidence="1 2">
    <name type="scientific">Coprinellus micaceus</name>
    <name type="common">Glistening ink-cap mushroom</name>
    <name type="synonym">Coprinus micaceus</name>
    <dbReference type="NCBI Taxonomy" id="71717"/>
    <lineage>
        <taxon>Eukaryota</taxon>
        <taxon>Fungi</taxon>
        <taxon>Dikarya</taxon>
        <taxon>Basidiomycota</taxon>
        <taxon>Agaricomycotina</taxon>
        <taxon>Agaricomycetes</taxon>
        <taxon>Agaricomycetidae</taxon>
        <taxon>Agaricales</taxon>
        <taxon>Agaricineae</taxon>
        <taxon>Psathyrellaceae</taxon>
        <taxon>Coprinellus</taxon>
    </lineage>
</organism>
<name>A0A4Y7SCD9_COPMI</name>
<keyword evidence="2" id="KW-1185">Reference proteome</keyword>
<evidence type="ECO:0000313" key="2">
    <source>
        <dbReference type="Proteomes" id="UP000298030"/>
    </source>
</evidence>
<sequence length="72" mass="8430">MERKVGVRKFMGSRVSLAPALFCLRRSQRPLKEHIRSSVLSFKKNYSASQFCVIFQHLYTATMVSDYSRDRL</sequence>
<evidence type="ECO:0000313" key="1">
    <source>
        <dbReference type="EMBL" id="TEB19167.1"/>
    </source>
</evidence>
<dbReference type="Proteomes" id="UP000298030">
    <property type="component" value="Unassembled WGS sequence"/>
</dbReference>